<keyword evidence="10" id="KW-1185">Reference proteome</keyword>
<name>A0A7J0FI19_9ERIC</name>
<proteinExistence type="predicted"/>
<feature type="compositionally biased region" description="Basic and acidic residues" evidence="7">
    <location>
        <begin position="395"/>
        <end position="411"/>
    </location>
</feature>
<gene>
    <name evidence="9" type="ORF">Acr_12g0008860</name>
</gene>
<dbReference type="GO" id="GO:0005524">
    <property type="term" value="F:ATP binding"/>
    <property type="evidence" value="ECO:0007669"/>
    <property type="project" value="UniProtKB-KW"/>
</dbReference>
<dbReference type="PROSITE" id="PS00183">
    <property type="entry name" value="UBC_1"/>
    <property type="match status" value="1"/>
</dbReference>
<dbReference type="GO" id="GO:0061631">
    <property type="term" value="F:ubiquitin conjugating enzyme activity"/>
    <property type="evidence" value="ECO:0007669"/>
    <property type="project" value="UniProtKB-EC"/>
</dbReference>
<dbReference type="CDD" id="cd23805">
    <property type="entry name" value="UBCc_UBE2T"/>
    <property type="match status" value="1"/>
</dbReference>
<protein>
    <recommendedName>
        <fullName evidence="1">E2 ubiquitin-conjugating enzyme</fullName>
        <ecNumber evidence="1">2.3.2.23</ecNumber>
    </recommendedName>
</protein>
<dbReference type="EMBL" id="BJWL01000012">
    <property type="protein sequence ID" value="GFY98345.1"/>
    <property type="molecule type" value="Genomic_DNA"/>
</dbReference>
<dbReference type="SMART" id="SM00212">
    <property type="entry name" value="UBCc"/>
    <property type="match status" value="1"/>
</dbReference>
<accession>A0A7J0FI19</accession>
<evidence type="ECO:0000256" key="6">
    <source>
        <dbReference type="PROSITE-ProRule" id="PRU10133"/>
    </source>
</evidence>
<dbReference type="AlphaFoldDB" id="A0A7J0FI19"/>
<organism evidence="9 10">
    <name type="scientific">Actinidia rufa</name>
    <dbReference type="NCBI Taxonomy" id="165716"/>
    <lineage>
        <taxon>Eukaryota</taxon>
        <taxon>Viridiplantae</taxon>
        <taxon>Streptophyta</taxon>
        <taxon>Embryophyta</taxon>
        <taxon>Tracheophyta</taxon>
        <taxon>Spermatophyta</taxon>
        <taxon>Magnoliopsida</taxon>
        <taxon>eudicotyledons</taxon>
        <taxon>Gunneridae</taxon>
        <taxon>Pentapetalae</taxon>
        <taxon>asterids</taxon>
        <taxon>Ericales</taxon>
        <taxon>Actinidiaceae</taxon>
        <taxon>Actinidia</taxon>
    </lineage>
</organism>
<feature type="region of interest" description="Disordered" evidence="7">
    <location>
        <begin position="378"/>
        <end position="413"/>
    </location>
</feature>
<dbReference type="InterPro" id="IPR023313">
    <property type="entry name" value="UBQ-conjugating_AS"/>
</dbReference>
<dbReference type="Gene3D" id="3.10.110.10">
    <property type="entry name" value="Ubiquitin Conjugating Enzyme"/>
    <property type="match status" value="1"/>
</dbReference>
<reference evidence="9 10" key="1">
    <citation type="submission" date="2019-07" db="EMBL/GenBank/DDBJ databases">
        <title>De Novo Assembly of kiwifruit Actinidia rufa.</title>
        <authorList>
            <person name="Sugita-Konishi S."/>
            <person name="Sato K."/>
            <person name="Mori E."/>
            <person name="Abe Y."/>
            <person name="Kisaki G."/>
            <person name="Hamano K."/>
            <person name="Suezawa K."/>
            <person name="Otani M."/>
            <person name="Fukuda T."/>
            <person name="Manabe T."/>
            <person name="Gomi K."/>
            <person name="Tabuchi M."/>
            <person name="Akimitsu K."/>
            <person name="Kataoka I."/>
        </authorList>
    </citation>
    <scope>NUCLEOTIDE SEQUENCE [LARGE SCALE GENOMIC DNA]</scope>
    <source>
        <strain evidence="10">cv. Fuchu</strain>
    </source>
</reference>
<dbReference type="EC" id="2.3.2.23" evidence="1"/>
<evidence type="ECO:0000313" key="10">
    <source>
        <dbReference type="Proteomes" id="UP000585474"/>
    </source>
</evidence>
<keyword evidence="2" id="KW-0808">Transferase</keyword>
<evidence type="ECO:0000256" key="4">
    <source>
        <dbReference type="ARBA" id="ARBA00022786"/>
    </source>
</evidence>
<dbReference type="Proteomes" id="UP000585474">
    <property type="component" value="Unassembled WGS sequence"/>
</dbReference>
<feature type="compositionally biased region" description="Polar residues" evidence="7">
    <location>
        <begin position="175"/>
        <end position="190"/>
    </location>
</feature>
<keyword evidence="5" id="KW-0067">ATP-binding</keyword>
<evidence type="ECO:0000256" key="1">
    <source>
        <dbReference type="ARBA" id="ARBA00012486"/>
    </source>
</evidence>
<evidence type="ECO:0000259" key="8">
    <source>
        <dbReference type="PROSITE" id="PS50127"/>
    </source>
</evidence>
<evidence type="ECO:0000256" key="7">
    <source>
        <dbReference type="SAM" id="MobiDB-lite"/>
    </source>
</evidence>
<evidence type="ECO:0000256" key="5">
    <source>
        <dbReference type="ARBA" id="ARBA00022840"/>
    </source>
</evidence>
<sequence length="602" mass="66070">MAQAARLSLRMQKELKLLLTDPPPGASFPLLSPDSDPSLSSLSIIDAQIEGPEGTVYAKGVFKIKIQIPERYPFQPPIVTFATAIYHPNIDNGGRICLDILNLPPKVNSQSKQGAWQPSLNISTVLTSIVLLLSEPNPDDGLMCEASREYKYNRQAFDQKASAMTEKYARAGTRGNDSGSESSHTQSNASPVEAKGSDALKSDKKLCGINRKLSLECSGSYQKDIGGVNEGPIHQLLENQMEVKGPKEVSKQTLDKCYLNHDNLQRTKRKLSLESLGSCQTKCNDSEENLVPKHHSSFLRSRNIATASKECLSVQQDSNCDEKQFHQEGKSVNESMSSILEKVRWVGQKLSLEISKSDKIIDNAEEKLYAVPQLSPSHSHANISHRTLPLPETIIHNDRQSERDSTDRTRDNFSSAKCKKLGLAGNKKLSLGLLGLSQVQKNDNKENAAPIQSLPVSSPSGLFAGVKQIVEHSGVVAGNCCEKVGHMNFGIDHELPLEPLDQLQGSNNVNIALRLRSGNVNSAPSKPWYVAPNCKLDEKQLPMEDHDEEFAGGTKQQIEGSPLSEVVIVLDSEDSEEESRGSSRSRLLLARKRLPGKWKGKA</sequence>
<dbReference type="Pfam" id="PF00179">
    <property type="entry name" value="UQ_con"/>
    <property type="match status" value="1"/>
</dbReference>
<dbReference type="InterPro" id="IPR000608">
    <property type="entry name" value="UBC"/>
</dbReference>
<dbReference type="SUPFAM" id="SSF54495">
    <property type="entry name" value="UBC-like"/>
    <property type="match status" value="1"/>
</dbReference>
<keyword evidence="3" id="KW-0547">Nucleotide-binding</keyword>
<dbReference type="PANTHER" id="PTHR24068">
    <property type="entry name" value="UBIQUITIN-CONJUGATING ENZYME E2"/>
    <property type="match status" value="1"/>
</dbReference>
<dbReference type="InterPro" id="IPR016135">
    <property type="entry name" value="UBQ-conjugating_enzyme/RWD"/>
</dbReference>
<dbReference type="PROSITE" id="PS50127">
    <property type="entry name" value="UBC_2"/>
    <property type="match status" value="1"/>
</dbReference>
<dbReference type="OrthoDB" id="9978460at2759"/>
<comment type="caution">
    <text evidence="9">The sequence shown here is derived from an EMBL/GenBank/DDBJ whole genome shotgun (WGS) entry which is preliminary data.</text>
</comment>
<feature type="domain" description="UBC core" evidence="8">
    <location>
        <begin position="6"/>
        <end position="170"/>
    </location>
</feature>
<keyword evidence="4" id="KW-0833">Ubl conjugation pathway</keyword>
<feature type="active site" description="Glycyl thioester intermediate" evidence="6">
    <location>
        <position position="97"/>
    </location>
</feature>
<evidence type="ECO:0000313" key="9">
    <source>
        <dbReference type="EMBL" id="GFY98345.1"/>
    </source>
</evidence>
<evidence type="ECO:0000256" key="3">
    <source>
        <dbReference type="ARBA" id="ARBA00022741"/>
    </source>
</evidence>
<evidence type="ECO:0000256" key="2">
    <source>
        <dbReference type="ARBA" id="ARBA00022679"/>
    </source>
</evidence>
<dbReference type="FunFam" id="3.10.110.10:FF:000041">
    <property type="entry name" value="Ubiquitin-conjugating enzyme E2 T"/>
    <property type="match status" value="1"/>
</dbReference>
<feature type="region of interest" description="Disordered" evidence="7">
    <location>
        <begin position="165"/>
        <end position="197"/>
    </location>
</feature>